<protein>
    <recommendedName>
        <fullName evidence="1">Copper amine oxidase-like N-terminal domain-containing protein</fullName>
    </recommendedName>
</protein>
<dbReference type="EMBL" id="PVNS01000001">
    <property type="protein sequence ID" value="PRO67054.1"/>
    <property type="molecule type" value="Genomic_DNA"/>
</dbReference>
<dbReference type="Proteomes" id="UP000243650">
    <property type="component" value="Unassembled WGS sequence"/>
</dbReference>
<keyword evidence="3" id="KW-1185">Reference proteome</keyword>
<accession>A0A2P6MLB0</accession>
<sequence>MEIIFHKEGMTLNHFWKSTAAGLTAFFIAGTITSASTPAVTMNDDVLSFDQQPFIEQGRTFVPMRAIYEAFGAEVRWDQDSQTVTALKDGERLRMTISEPEASVNGETVYLDAPPQLTEKNRTMVPLRFISETFGAEVRWDAEAGIARLYEEDIPSPDADSLEEKGRMIQEITAEAVFLEEPFDQAAQELSPYATSSYIDQEAAAFYEDETFCYSCDQQYFPFNIADGILYEKESSGENGVFIRTYSAPSELHRSAVYDYELIREDGEWKVDSFEPDYEAELTKTLSMEEALYTVKDSYSKTQDNLQVYYRGQEERESQVTGETTTHYQFAVYSEALQQPVWVDAATGAFDYR</sequence>
<dbReference type="AlphaFoldDB" id="A0A2P6MLB0"/>
<gene>
    <name evidence="2" type="ORF">C6I21_00360</name>
</gene>
<comment type="caution">
    <text evidence="2">The sequence shown here is derived from an EMBL/GenBank/DDBJ whole genome shotgun (WGS) entry which is preliminary data.</text>
</comment>
<dbReference type="InterPro" id="IPR036582">
    <property type="entry name" value="Mao_N_sf"/>
</dbReference>
<reference evidence="2 3" key="1">
    <citation type="submission" date="2018-03" db="EMBL/GenBank/DDBJ databases">
        <title>Bacillus urumqiensis sp. nov., a moderately haloalkaliphilic bacterium isolated from a salt lake.</title>
        <authorList>
            <person name="Zhao B."/>
            <person name="Liao Z."/>
        </authorList>
    </citation>
    <scope>NUCLEOTIDE SEQUENCE [LARGE SCALE GENOMIC DNA]</scope>
    <source>
        <strain evidence="2 3">BZ-SZ-XJ18</strain>
    </source>
</reference>
<evidence type="ECO:0000313" key="3">
    <source>
        <dbReference type="Proteomes" id="UP000243650"/>
    </source>
</evidence>
<dbReference type="OrthoDB" id="366502at2"/>
<proteinExistence type="predicted"/>
<dbReference type="SUPFAM" id="SSF55383">
    <property type="entry name" value="Copper amine oxidase, domain N"/>
    <property type="match status" value="1"/>
</dbReference>
<feature type="domain" description="Copper amine oxidase-like N-terminal" evidence="1">
    <location>
        <begin position="42"/>
        <end position="144"/>
    </location>
</feature>
<name>A0A2P6MLB0_ALKUR</name>
<evidence type="ECO:0000313" key="2">
    <source>
        <dbReference type="EMBL" id="PRO67054.1"/>
    </source>
</evidence>
<organism evidence="2 3">
    <name type="scientific">Alkalicoccus urumqiensis</name>
    <name type="common">Bacillus urumqiensis</name>
    <dbReference type="NCBI Taxonomy" id="1548213"/>
    <lineage>
        <taxon>Bacteria</taxon>
        <taxon>Bacillati</taxon>
        <taxon>Bacillota</taxon>
        <taxon>Bacilli</taxon>
        <taxon>Bacillales</taxon>
        <taxon>Bacillaceae</taxon>
        <taxon>Alkalicoccus</taxon>
    </lineage>
</organism>
<dbReference type="Pfam" id="PF07833">
    <property type="entry name" value="Cu_amine_oxidN1"/>
    <property type="match status" value="1"/>
</dbReference>
<dbReference type="Gene3D" id="3.30.457.10">
    <property type="entry name" value="Copper amine oxidase-like, N-terminal domain"/>
    <property type="match status" value="1"/>
</dbReference>
<evidence type="ECO:0000259" key="1">
    <source>
        <dbReference type="Pfam" id="PF07833"/>
    </source>
</evidence>
<dbReference type="InterPro" id="IPR012854">
    <property type="entry name" value="Cu_amine_oxidase-like_N"/>
</dbReference>